<name>A0A8S1YKU8_9CILI</name>
<evidence type="ECO:0000313" key="2">
    <source>
        <dbReference type="Proteomes" id="UP000689195"/>
    </source>
</evidence>
<reference evidence="1" key="1">
    <citation type="submission" date="2021-01" db="EMBL/GenBank/DDBJ databases">
        <authorList>
            <consortium name="Genoscope - CEA"/>
            <person name="William W."/>
        </authorList>
    </citation>
    <scope>NUCLEOTIDE SEQUENCE</scope>
</reference>
<organism evidence="1 2">
    <name type="scientific">Paramecium pentaurelia</name>
    <dbReference type="NCBI Taxonomy" id="43138"/>
    <lineage>
        <taxon>Eukaryota</taxon>
        <taxon>Sar</taxon>
        <taxon>Alveolata</taxon>
        <taxon>Ciliophora</taxon>
        <taxon>Intramacronucleata</taxon>
        <taxon>Oligohymenophorea</taxon>
        <taxon>Peniculida</taxon>
        <taxon>Parameciidae</taxon>
        <taxon>Paramecium</taxon>
    </lineage>
</organism>
<evidence type="ECO:0000313" key="1">
    <source>
        <dbReference type="EMBL" id="CAD8214975.1"/>
    </source>
</evidence>
<sequence>MGGKIKLASFFFMFLILLGLTPLYQFEFWDISLQNSHYQSQLFLLSKDFAFNYQYVD</sequence>
<accession>A0A8S1YKU8</accession>
<keyword evidence="2" id="KW-1185">Reference proteome</keyword>
<proteinExistence type="predicted"/>
<comment type="caution">
    <text evidence="1">The sequence shown here is derived from an EMBL/GenBank/DDBJ whole genome shotgun (WGS) entry which is preliminary data.</text>
</comment>
<dbReference type="EMBL" id="CAJJDO010000285">
    <property type="protein sequence ID" value="CAD8214975.1"/>
    <property type="molecule type" value="Genomic_DNA"/>
</dbReference>
<protein>
    <submittedName>
        <fullName evidence="1">Uncharacterized protein</fullName>
    </submittedName>
</protein>
<dbReference type="Proteomes" id="UP000689195">
    <property type="component" value="Unassembled WGS sequence"/>
</dbReference>
<gene>
    <name evidence="1" type="ORF">PPENT_87.1.T2850004</name>
</gene>
<dbReference type="AlphaFoldDB" id="A0A8S1YKU8"/>